<dbReference type="EMBL" id="CAADRN010000354">
    <property type="protein sequence ID" value="VFU18650.1"/>
    <property type="molecule type" value="Genomic_DNA"/>
</dbReference>
<sequence>MLNLTAEILVGLGTSINVKIALSINSLTFNRHNRLVEFQVNGPVLISLQGIEIRARLGINLDPDPAGQTGAPSGLVNALQYLEIKEDKITVNFNKIPGFNQLLQKKLGFLLNYLEINKIELIEEMLIVHPSMKL</sequence>
<proteinExistence type="predicted"/>
<name>A0A485M791_9ZZZZ</name>
<gene>
    <name evidence="1" type="ORF">SCFA_530003</name>
</gene>
<organism evidence="1">
    <name type="scientific">anaerobic digester metagenome</name>
    <dbReference type="NCBI Taxonomy" id="1263854"/>
    <lineage>
        <taxon>unclassified sequences</taxon>
        <taxon>metagenomes</taxon>
        <taxon>ecological metagenomes</taxon>
    </lineage>
</organism>
<reference evidence="1" key="1">
    <citation type="submission" date="2019-03" db="EMBL/GenBank/DDBJ databases">
        <authorList>
            <person name="Hao L."/>
        </authorList>
    </citation>
    <scope>NUCLEOTIDE SEQUENCE</scope>
</reference>
<dbReference type="AlphaFoldDB" id="A0A485M791"/>
<protein>
    <submittedName>
        <fullName evidence="1">Uncharacterized protein</fullName>
    </submittedName>
</protein>
<evidence type="ECO:0000313" key="1">
    <source>
        <dbReference type="EMBL" id="VFU18650.1"/>
    </source>
</evidence>
<accession>A0A485M791</accession>